<dbReference type="EMBL" id="NMUH01001748">
    <property type="protein sequence ID" value="MQL95065.1"/>
    <property type="molecule type" value="Genomic_DNA"/>
</dbReference>
<evidence type="ECO:0000313" key="2">
    <source>
        <dbReference type="EMBL" id="MQL95065.1"/>
    </source>
</evidence>
<proteinExistence type="predicted"/>
<dbReference type="OrthoDB" id="1934703at2759"/>
<evidence type="ECO:0000313" key="3">
    <source>
        <dbReference type="Proteomes" id="UP000652761"/>
    </source>
</evidence>
<accession>A0A843VGI5</accession>
<organism evidence="2 3">
    <name type="scientific">Colocasia esculenta</name>
    <name type="common">Wild taro</name>
    <name type="synonym">Arum esculentum</name>
    <dbReference type="NCBI Taxonomy" id="4460"/>
    <lineage>
        <taxon>Eukaryota</taxon>
        <taxon>Viridiplantae</taxon>
        <taxon>Streptophyta</taxon>
        <taxon>Embryophyta</taxon>
        <taxon>Tracheophyta</taxon>
        <taxon>Spermatophyta</taxon>
        <taxon>Magnoliopsida</taxon>
        <taxon>Liliopsida</taxon>
        <taxon>Araceae</taxon>
        <taxon>Aroideae</taxon>
        <taxon>Colocasieae</taxon>
        <taxon>Colocasia</taxon>
    </lineage>
</organism>
<keyword evidence="3" id="KW-1185">Reference proteome</keyword>
<feature type="region of interest" description="Disordered" evidence="1">
    <location>
        <begin position="80"/>
        <end position="113"/>
    </location>
</feature>
<dbReference type="AlphaFoldDB" id="A0A843VGI5"/>
<comment type="caution">
    <text evidence="2">The sequence shown here is derived from an EMBL/GenBank/DDBJ whole genome shotgun (WGS) entry which is preliminary data.</text>
</comment>
<protein>
    <submittedName>
        <fullName evidence="2">Uncharacterized protein</fullName>
    </submittedName>
</protein>
<gene>
    <name evidence="2" type="ORF">Taro_027729</name>
</gene>
<reference evidence="2" key="1">
    <citation type="submission" date="2017-07" db="EMBL/GenBank/DDBJ databases">
        <title>Taro Niue Genome Assembly and Annotation.</title>
        <authorList>
            <person name="Atibalentja N."/>
            <person name="Keating K."/>
            <person name="Fields C.J."/>
        </authorList>
    </citation>
    <scope>NUCLEOTIDE SEQUENCE</scope>
    <source>
        <strain evidence="2">Niue_2</strain>
        <tissue evidence="2">Leaf</tissue>
    </source>
</reference>
<dbReference type="Proteomes" id="UP000652761">
    <property type="component" value="Unassembled WGS sequence"/>
</dbReference>
<name>A0A843VGI5_COLES</name>
<evidence type="ECO:0000256" key="1">
    <source>
        <dbReference type="SAM" id="MobiDB-lite"/>
    </source>
</evidence>
<sequence>MFRGDKWLQSTFAGTSDGKEVEGIVNGSNFWDRVFKLVHIIEPLYEVLRVVDGDRRPSIGLVYVKLEAAKKKIREVSPRRPNGCMGCTSNHRGGGEYKLDEEADDPEDPPRPNTFLARAIAKATTEEEGDRGNVGQPYSPQFQADPEAEVVLLQMLEVAVVVTVEVEVEVVTVVREEEMVTVLREEEVVGWHSQRSNFFEVQHKILVMVLHCSTIEGRSLVVAVM</sequence>